<organism evidence="1 2">
    <name type="scientific">Oryzomonas rubra</name>
    <dbReference type="NCBI Taxonomy" id="2509454"/>
    <lineage>
        <taxon>Bacteria</taxon>
        <taxon>Pseudomonadati</taxon>
        <taxon>Thermodesulfobacteriota</taxon>
        <taxon>Desulfuromonadia</taxon>
        <taxon>Geobacterales</taxon>
        <taxon>Geobacteraceae</taxon>
        <taxon>Oryzomonas</taxon>
    </lineage>
</organism>
<evidence type="ECO:0000313" key="1">
    <source>
        <dbReference type="EMBL" id="KAA0888721.1"/>
    </source>
</evidence>
<keyword evidence="2" id="KW-1185">Reference proteome</keyword>
<dbReference type="RefSeq" id="WP_149309003.1">
    <property type="nucleotide sequence ID" value="NZ_SRSD01000010.1"/>
</dbReference>
<sequence length="85" mass="9975">MYRGHDGHPENVLADIEEVLEKVKGRWSGPECELLVTFFLGVTFFKSANSRVPDYQITSSFHGDESYRYYVEYDWGTHSWKVTHQ</sequence>
<protein>
    <submittedName>
        <fullName evidence="1">Uncharacterized protein</fullName>
    </submittedName>
</protein>
<comment type="caution">
    <text evidence="1">The sequence shown here is derived from an EMBL/GenBank/DDBJ whole genome shotgun (WGS) entry which is preliminary data.</text>
</comment>
<dbReference type="Proteomes" id="UP000324298">
    <property type="component" value="Unassembled WGS sequence"/>
</dbReference>
<dbReference type="OrthoDB" id="9965957at2"/>
<dbReference type="EMBL" id="SRSD01000010">
    <property type="protein sequence ID" value="KAA0888721.1"/>
    <property type="molecule type" value="Genomic_DNA"/>
</dbReference>
<dbReference type="AlphaFoldDB" id="A0A5A9XAM9"/>
<reference evidence="1 2" key="1">
    <citation type="submission" date="2019-04" db="EMBL/GenBank/DDBJ databases">
        <title>Geobacter ruber sp. nov., ferric-reducing bacteria isolated from paddy soil.</title>
        <authorList>
            <person name="Xu Z."/>
            <person name="Masuda Y."/>
            <person name="Itoh H."/>
            <person name="Senoo K."/>
        </authorList>
    </citation>
    <scope>NUCLEOTIDE SEQUENCE [LARGE SCALE GENOMIC DNA]</scope>
    <source>
        <strain evidence="1 2">Red88</strain>
    </source>
</reference>
<accession>A0A5A9XAM9</accession>
<gene>
    <name evidence="1" type="ORF">ET418_15180</name>
</gene>
<proteinExistence type="predicted"/>
<evidence type="ECO:0000313" key="2">
    <source>
        <dbReference type="Proteomes" id="UP000324298"/>
    </source>
</evidence>
<name>A0A5A9XAM9_9BACT</name>